<dbReference type="NCBIfam" id="TIGR00928">
    <property type="entry name" value="purB"/>
    <property type="match status" value="1"/>
</dbReference>
<evidence type="ECO:0000313" key="12">
    <source>
        <dbReference type="EMBL" id="CAD8593000.1"/>
    </source>
</evidence>
<dbReference type="FunFam" id="1.20.200.10:FF:000004">
    <property type="entry name" value="Adenylosuccinate lyase"/>
    <property type="match status" value="1"/>
</dbReference>
<comment type="catalytic activity">
    <reaction evidence="9">
        <text>N(6)-(1,2-dicarboxyethyl)-AMP = fumarate + AMP</text>
        <dbReference type="Rhea" id="RHEA:16853"/>
        <dbReference type="ChEBI" id="CHEBI:29806"/>
        <dbReference type="ChEBI" id="CHEBI:57567"/>
        <dbReference type="ChEBI" id="CHEBI:456215"/>
        <dbReference type="EC" id="4.3.2.2"/>
    </reaction>
</comment>
<comment type="pathway">
    <text evidence="1 9">Purine metabolism; IMP biosynthesis via de novo pathway; 5-amino-1-(5-phospho-D-ribosyl)imidazole-4-carboxamide from 5-amino-1-(5-phospho-D-ribosyl)imidazole-4-carboxylate: step 2/2.</text>
</comment>
<feature type="domain" description="Adenylosuccinate lyase PurB C-terminal" evidence="11">
    <location>
        <begin position="384"/>
        <end position="498"/>
    </location>
</feature>
<dbReference type="InterPro" id="IPR004769">
    <property type="entry name" value="Pur_lyase"/>
</dbReference>
<dbReference type="InterPro" id="IPR047136">
    <property type="entry name" value="PurB_bact"/>
</dbReference>
<keyword evidence="6 9" id="KW-0658">Purine biosynthesis</keyword>
<evidence type="ECO:0000256" key="3">
    <source>
        <dbReference type="ARBA" id="ARBA00008273"/>
    </source>
</evidence>
<dbReference type="PANTHER" id="PTHR43411:SF1">
    <property type="entry name" value="ADENYLOSUCCINATE LYASE"/>
    <property type="match status" value="1"/>
</dbReference>
<dbReference type="PANTHER" id="PTHR43411">
    <property type="entry name" value="ADENYLOSUCCINATE LYASE"/>
    <property type="match status" value="1"/>
</dbReference>
<evidence type="ECO:0000256" key="2">
    <source>
        <dbReference type="ARBA" id="ARBA00004734"/>
    </source>
</evidence>
<keyword evidence="7 9" id="KW-0456">Lyase</keyword>
<dbReference type="Pfam" id="PF08328">
    <property type="entry name" value="ASL_C"/>
    <property type="match status" value="1"/>
</dbReference>
<protein>
    <recommendedName>
        <fullName evidence="5 9">Adenylosuccinate lyase</fullName>
        <shortName evidence="9">ASL</shortName>
        <ecNumber evidence="4 9">4.3.2.2</ecNumber>
    </recommendedName>
    <alternativeName>
        <fullName evidence="8 9">Adenylosuccinase</fullName>
    </alternativeName>
</protein>
<evidence type="ECO:0000256" key="5">
    <source>
        <dbReference type="ARBA" id="ARBA00017058"/>
    </source>
</evidence>
<dbReference type="AlphaFoldDB" id="A0A7S0KU75"/>
<dbReference type="Gene3D" id="1.10.275.10">
    <property type="entry name" value="Fumarase/aspartase (N-terminal domain)"/>
    <property type="match status" value="1"/>
</dbReference>
<evidence type="ECO:0000256" key="6">
    <source>
        <dbReference type="ARBA" id="ARBA00022755"/>
    </source>
</evidence>
<evidence type="ECO:0000256" key="1">
    <source>
        <dbReference type="ARBA" id="ARBA00004706"/>
    </source>
</evidence>
<accession>A0A7S0KU75</accession>
<comment type="catalytic activity">
    <reaction evidence="9">
        <text>(2S)-2-[5-amino-1-(5-phospho-beta-D-ribosyl)imidazole-4-carboxamido]succinate = 5-amino-1-(5-phospho-beta-D-ribosyl)imidazole-4-carboxamide + fumarate</text>
        <dbReference type="Rhea" id="RHEA:23920"/>
        <dbReference type="ChEBI" id="CHEBI:29806"/>
        <dbReference type="ChEBI" id="CHEBI:58443"/>
        <dbReference type="ChEBI" id="CHEBI:58475"/>
        <dbReference type="EC" id="4.3.2.2"/>
    </reaction>
</comment>
<dbReference type="InterPro" id="IPR024083">
    <property type="entry name" value="Fumarase/histidase_N"/>
</dbReference>
<dbReference type="UniPathway" id="UPA00075">
    <property type="reaction ID" value="UER00336"/>
</dbReference>
<dbReference type="InterPro" id="IPR008948">
    <property type="entry name" value="L-Aspartase-like"/>
</dbReference>
<evidence type="ECO:0000256" key="9">
    <source>
        <dbReference type="RuleBase" id="RU361172"/>
    </source>
</evidence>
<evidence type="ECO:0000259" key="11">
    <source>
        <dbReference type="Pfam" id="PF08328"/>
    </source>
</evidence>
<comment type="pathway">
    <text evidence="2 9">Purine metabolism; AMP biosynthesis via de novo pathway; AMP from IMP: step 2/2.</text>
</comment>
<dbReference type="Gene3D" id="1.10.40.30">
    <property type="entry name" value="Fumarase/aspartase (C-terminal domain)"/>
    <property type="match status" value="1"/>
</dbReference>
<evidence type="ECO:0000256" key="7">
    <source>
        <dbReference type="ARBA" id="ARBA00023239"/>
    </source>
</evidence>
<organism evidence="12">
    <name type="scientific">Micromonas pusilla</name>
    <name type="common">Picoplanktonic green alga</name>
    <name type="synonym">Chromulina pusilla</name>
    <dbReference type="NCBI Taxonomy" id="38833"/>
    <lineage>
        <taxon>Eukaryota</taxon>
        <taxon>Viridiplantae</taxon>
        <taxon>Chlorophyta</taxon>
        <taxon>Mamiellophyceae</taxon>
        <taxon>Mamiellales</taxon>
        <taxon>Mamiellaceae</taxon>
        <taxon>Micromonas</taxon>
    </lineage>
</organism>
<dbReference type="GO" id="GO:0044208">
    <property type="term" value="P:'de novo' AMP biosynthetic process"/>
    <property type="evidence" value="ECO:0007669"/>
    <property type="project" value="UniProtKB-UniPathway"/>
</dbReference>
<reference evidence="12" key="1">
    <citation type="submission" date="2021-01" db="EMBL/GenBank/DDBJ databases">
        <authorList>
            <person name="Corre E."/>
            <person name="Pelletier E."/>
            <person name="Niang G."/>
            <person name="Scheremetjew M."/>
            <person name="Finn R."/>
            <person name="Kale V."/>
            <person name="Holt S."/>
            <person name="Cochrane G."/>
            <person name="Meng A."/>
            <person name="Brown T."/>
            <person name="Cohen L."/>
        </authorList>
    </citation>
    <scope>NUCLEOTIDE SEQUENCE</scope>
    <source>
        <strain evidence="12">CCMP494</strain>
    </source>
</reference>
<gene>
    <name evidence="12" type="ORF">MSP1404_LOCUS10404</name>
</gene>
<dbReference type="InterPro" id="IPR000362">
    <property type="entry name" value="Fumarate_lyase_fam"/>
</dbReference>
<dbReference type="EMBL" id="HBEV01013363">
    <property type="protein sequence ID" value="CAD8593000.1"/>
    <property type="molecule type" value="Transcribed_RNA"/>
</dbReference>
<evidence type="ECO:0000256" key="4">
    <source>
        <dbReference type="ARBA" id="ARBA00012339"/>
    </source>
</evidence>
<evidence type="ECO:0000259" key="10">
    <source>
        <dbReference type="Pfam" id="PF00206"/>
    </source>
</evidence>
<dbReference type="Pfam" id="PF00206">
    <property type="entry name" value="Lyase_1"/>
    <property type="match status" value="1"/>
</dbReference>
<dbReference type="EC" id="4.3.2.2" evidence="4 9"/>
<proteinExistence type="inferred from homology"/>
<dbReference type="FunFam" id="1.10.40.30:FF:000004">
    <property type="entry name" value="Adenylosuccinate lyase"/>
    <property type="match status" value="1"/>
</dbReference>
<sequence length="515" mass="57365">MSAFTVAAVAPRAVAAPRRPFVAAKSRRAAAPVRRAVLESAPVSSGKDFEPEPDLELSDLTAISPIDGRYGAKIKILRASFSEYALVRARVIVEVRWLQKLASIPQITEVPPLSEDANAFLEKFLADFSPADAAEVKKVERTTNHDVKAVEYVIKDRLVQHPELKSIMEFTHFACTSEDINNLSHALMLRSGVDSILPFMDEIIDVIVGKATEEAETPMMSRTHGQPASPTTLGKEFANVAYRLARQRAQMGKVPLYGKMAGAVGNYNAHMSAYPDVDWQRVAEEFVTSLGLTFQPYVTQIEPHDYMAELFNCVQRFNTIVLDLDRDIWSYISIGYFKQKTVAGEVGSSTMPHKVNPIDFENSEGNIGMANAMFEHLSAKLPVSRWQRDLTDSTVLRNMGVGFGYSLIAYQSTLKGLGKLETNAAAMAADLDCNWEVLAEPIQTVMRRHDIEKPYEKLKELTRGRRVDRDGMREFVQKLEMPEESKQRLMDMTPATYIGNATAQALDIVAKIKAL</sequence>
<dbReference type="CDD" id="cd01598">
    <property type="entry name" value="PurB"/>
    <property type="match status" value="1"/>
</dbReference>
<dbReference type="NCBIfam" id="NF006764">
    <property type="entry name" value="PRK09285.1"/>
    <property type="match status" value="1"/>
</dbReference>
<dbReference type="PRINTS" id="PR00149">
    <property type="entry name" value="FUMRATELYASE"/>
</dbReference>
<comment type="similarity">
    <text evidence="3 9">Belongs to the lyase 1 family. Adenylosuccinate lyase subfamily.</text>
</comment>
<dbReference type="SUPFAM" id="SSF48557">
    <property type="entry name" value="L-aspartase-like"/>
    <property type="match status" value="1"/>
</dbReference>
<dbReference type="Gene3D" id="1.20.200.10">
    <property type="entry name" value="Fumarase/aspartase (Central domain)"/>
    <property type="match status" value="1"/>
</dbReference>
<dbReference type="InterPro" id="IPR013539">
    <property type="entry name" value="PurB_C"/>
</dbReference>
<dbReference type="PROSITE" id="PS00163">
    <property type="entry name" value="FUMARATE_LYASES"/>
    <property type="match status" value="1"/>
</dbReference>
<name>A0A7S0KU75_MICPS</name>
<dbReference type="GO" id="GO:0006189">
    <property type="term" value="P:'de novo' IMP biosynthetic process"/>
    <property type="evidence" value="ECO:0007669"/>
    <property type="project" value="UniProtKB-UniPathway"/>
</dbReference>
<evidence type="ECO:0000256" key="8">
    <source>
        <dbReference type="ARBA" id="ARBA00030717"/>
    </source>
</evidence>
<feature type="domain" description="Fumarate lyase N-terminal" evidence="10">
    <location>
        <begin position="68"/>
        <end position="365"/>
    </location>
</feature>
<dbReference type="InterPro" id="IPR022761">
    <property type="entry name" value="Fumarate_lyase_N"/>
</dbReference>
<dbReference type="UniPathway" id="UPA00074">
    <property type="reaction ID" value="UER00132"/>
</dbReference>
<dbReference type="InterPro" id="IPR020557">
    <property type="entry name" value="Fumarate_lyase_CS"/>
</dbReference>
<dbReference type="GO" id="GO:0004018">
    <property type="term" value="F:N6-(1,2-dicarboxyethyl)AMP AMP-lyase (fumarate-forming) activity"/>
    <property type="evidence" value="ECO:0007669"/>
    <property type="project" value="InterPro"/>
</dbReference>